<sequence>MKRLFLILFAILISNSIFAQSENYKIAMDNFINNYNADQYEKIYDVFSAEMKKTLPLEKTKQFFSGLKSQAGKI</sequence>
<dbReference type="Proteomes" id="UP000013148">
    <property type="component" value="Unassembled WGS sequence"/>
</dbReference>
<protein>
    <recommendedName>
        <fullName evidence="2">DUF3887 domain-containing protein</fullName>
    </recommendedName>
</protein>
<dbReference type="RefSeq" id="WP_004821487.1">
    <property type="nucleotide sequence ID" value="NZ_KB849456.1"/>
</dbReference>
<dbReference type="EMBL" id="APPJ01000012">
    <property type="protein sequence ID" value="ENV16147.1"/>
    <property type="molecule type" value="Genomic_DNA"/>
</dbReference>
<evidence type="ECO:0000256" key="1">
    <source>
        <dbReference type="SAM" id="SignalP"/>
    </source>
</evidence>
<evidence type="ECO:0000259" key="2">
    <source>
        <dbReference type="Pfam" id="PF13026"/>
    </source>
</evidence>
<dbReference type="Pfam" id="PF13026">
    <property type="entry name" value="DUF3887"/>
    <property type="match status" value="1"/>
</dbReference>
<evidence type="ECO:0000313" key="4">
    <source>
        <dbReference type="Proteomes" id="UP000013148"/>
    </source>
</evidence>
<keyword evidence="1" id="KW-0732">Signal</keyword>
<dbReference type="HOGENOM" id="CLU_2679255_0_0_6"/>
<keyword evidence="4" id="KW-1185">Reference proteome</keyword>
<feature type="signal peptide" evidence="1">
    <location>
        <begin position="1"/>
        <end position="19"/>
    </location>
</feature>
<feature type="domain" description="DUF3887" evidence="2">
    <location>
        <begin position="29"/>
        <end position="74"/>
    </location>
</feature>
<name>N8WVK8_ACIGI</name>
<feature type="chain" id="PRO_5004135256" description="DUF3887 domain-containing protein" evidence="1">
    <location>
        <begin position="20"/>
        <end position="74"/>
    </location>
</feature>
<organism evidence="3 4">
    <name type="scientific">Acinetobacter guillouiae NIPH 991</name>
    <dbReference type="NCBI Taxonomy" id="1217656"/>
    <lineage>
        <taxon>Bacteria</taxon>
        <taxon>Pseudomonadati</taxon>
        <taxon>Pseudomonadota</taxon>
        <taxon>Gammaproteobacteria</taxon>
        <taxon>Moraxellales</taxon>
        <taxon>Moraxellaceae</taxon>
        <taxon>Acinetobacter</taxon>
    </lineage>
</organism>
<reference evidence="3 4" key="1">
    <citation type="submission" date="2013-02" db="EMBL/GenBank/DDBJ databases">
        <title>The Genome Sequence of Acinetobacter guillouiae NIPH 991.</title>
        <authorList>
            <consortium name="The Broad Institute Genome Sequencing Platform"/>
            <consortium name="The Broad Institute Genome Sequencing Center for Infectious Disease"/>
            <person name="Cerqueira G."/>
            <person name="Feldgarden M."/>
            <person name="Courvalin P."/>
            <person name="Perichon B."/>
            <person name="Grillot-Courvalin C."/>
            <person name="Clermont D."/>
            <person name="Rocha E."/>
            <person name="Yoon E.-J."/>
            <person name="Nemec A."/>
            <person name="Walker B."/>
            <person name="Young S.K."/>
            <person name="Zeng Q."/>
            <person name="Gargeya S."/>
            <person name="Fitzgerald M."/>
            <person name="Haas B."/>
            <person name="Abouelleil A."/>
            <person name="Alvarado L."/>
            <person name="Arachchi H.M."/>
            <person name="Berlin A.M."/>
            <person name="Chapman S.B."/>
            <person name="Dewar J."/>
            <person name="Goldberg J."/>
            <person name="Griggs A."/>
            <person name="Gujja S."/>
            <person name="Hansen M."/>
            <person name="Howarth C."/>
            <person name="Imamovic A."/>
            <person name="Larimer J."/>
            <person name="McCowan C."/>
            <person name="Murphy C."/>
            <person name="Neiman D."/>
            <person name="Pearson M."/>
            <person name="Priest M."/>
            <person name="Roberts A."/>
            <person name="Saif S."/>
            <person name="Shea T."/>
            <person name="Sisk P."/>
            <person name="Sykes S."/>
            <person name="Wortman J."/>
            <person name="Nusbaum C."/>
            <person name="Birren B."/>
        </authorList>
    </citation>
    <scope>NUCLEOTIDE SEQUENCE [LARGE SCALE GENOMIC DNA]</scope>
    <source>
        <strain evidence="3 4">NIPH 991</strain>
    </source>
</reference>
<evidence type="ECO:0000313" key="3">
    <source>
        <dbReference type="EMBL" id="ENV16147.1"/>
    </source>
</evidence>
<dbReference type="AlphaFoldDB" id="N8WVK8"/>
<dbReference type="Gene3D" id="3.10.450.590">
    <property type="match status" value="1"/>
</dbReference>
<proteinExistence type="predicted"/>
<comment type="caution">
    <text evidence="3">The sequence shown here is derived from an EMBL/GenBank/DDBJ whole genome shotgun (WGS) entry which is preliminary data.</text>
</comment>
<dbReference type="PATRIC" id="fig|1217656.3.peg.3028"/>
<gene>
    <name evidence="3" type="ORF">F964_03082</name>
</gene>
<dbReference type="InterPro" id="IPR024981">
    <property type="entry name" value="DUF3887"/>
</dbReference>
<accession>N8WVK8</accession>